<proteinExistence type="predicted"/>
<feature type="compositionally biased region" description="Polar residues" evidence="1">
    <location>
        <begin position="27"/>
        <end position="60"/>
    </location>
</feature>
<name>A0A9P5K5F4_COLSI</name>
<keyword evidence="3" id="KW-1185">Reference proteome</keyword>
<feature type="region of interest" description="Disordered" evidence="1">
    <location>
        <begin position="27"/>
        <end position="61"/>
    </location>
</feature>
<accession>A0A9P5K5F4</accession>
<evidence type="ECO:0000313" key="3">
    <source>
        <dbReference type="Proteomes" id="UP000711996"/>
    </source>
</evidence>
<feature type="region of interest" description="Disordered" evidence="1">
    <location>
        <begin position="79"/>
        <end position="161"/>
    </location>
</feature>
<feature type="compositionally biased region" description="Acidic residues" evidence="1">
    <location>
        <begin position="123"/>
        <end position="132"/>
    </location>
</feature>
<comment type="caution">
    <text evidence="2">The sequence shown here is derived from an EMBL/GenBank/DDBJ whole genome shotgun (WGS) entry which is preliminary data.</text>
</comment>
<dbReference type="Proteomes" id="UP000711996">
    <property type="component" value="Unassembled WGS sequence"/>
</dbReference>
<sequence length="161" mass="17504">MVPLGFYPQVISPQASYTQASYTQASYTQASYTQASSPQVTSTQATSPQPAASITVSQPERWSKQCPLLDKCPGFGKSCPHRHSVIAHGTRQPKAAEDRPVGESSHAAQDDTGDSEAAHSAEEDQDGSDDDSQYERPPSRGCWSDVSEEERPSLRRTQSMK</sequence>
<protein>
    <submittedName>
        <fullName evidence="2">Uncharacterized protein</fullName>
    </submittedName>
</protein>
<dbReference type="EMBL" id="QPMT01000016">
    <property type="protein sequence ID" value="KAF4859672.1"/>
    <property type="molecule type" value="Genomic_DNA"/>
</dbReference>
<evidence type="ECO:0000256" key="1">
    <source>
        <dbReference type="SAM" id="MobiDB-lite"/>
    </source>
</evidence>
<evidence type="ECO:0000313" key="2">
    <source>
        <dbReference type="EMBL" id="KAF4859672.1"/>
    </source>
</evidence>
<organism evidence="2 3">
    <name type="scientific">Colletotrichum siamense</name>
    <name type="common">Anthracnose fungus</name>
    <dbReference type="NCBI Taxonomy" id="690259"/>
    <lineage>
        <taxon>Eukaryota</taxon>
        <taxon>Fungi</taxon>
        <taxon>Dikarya</taxon>
        <taxon>Ascomycota</taxon>
        <taxon>Pezizomycotina</taxon>
        <taxon>Sordariomycetes</taxon>
        <taxon>Hypocreomycetidae</taxon>
        <taxon>Glomerellales</taxon>
        <taxon>Glomerellaceae</taxon>
        <taxon>Colletotrichum</taxon>
        <taxon>Colletotrichum gloeosporioides species complex</taxon>
    </lineage>
</organism>
<gene>
    <name evidence="2" type="ORF">CGCSCA2_v006216</name>
</gene>
<reference evidence="2" key="1">
    <citation type="submission" date="2019-06" db="EMBL/GenBank/DDBJ databases">
        <authorList>
            <person name="Gan P."/>
            <person name="Shirasu K."/>
        </authorList>
    </citation>
    <scope>NUCLEOTIDE SEQUENCE [LARGE SCALE GENOMIC DNA]</scope>
    <source>
        <strain evidence="2">CAD2</strain>
    </source>
</reference>
<dbReference type="OrthoDB" id="4847098at2759"/>
<dbReference type="AlphaFoldDB" id="A0A9P5K5F4"/>